<evidence type="ECO:0008006" key="8">
    <source>
        <dbReference type="Google" id="ProtNLM"/>
    </source>
</evidence>
<dbReference type="GeneID" id="25289867"/>
<dbReference type="STRING" id="1442369.A0A0D2G6W6"/>
<dbReference type="EMBL" id="KN847475">
    <property type="protein sequence ID" value="KIX10712.1"/>
    <property type="molecule type" value="Genomic_DNA"/>
</dbReference>
<dbReference type="GO" id="GO:0008270">
    <property type="term" value="F:zinc ion binding"/>
    <property type="evidence" value="ECO:0007669"/>
    <property type="project" value="InterPro"/>
</dbReference>
<dbReference type="InterPro" id="IPR053157">
    <property type="entry name" value="Sterol_Uptake_Regulator"/>
</dbReference>
<organism evidence="6 7">
    <name type="scientific">Rhinocladiella mackenziei CBS 650.93</name>
    <dbReference type="NCBI Taxonomy" id="1442369"/>
    <lineage>
        <taxon>Eukaryota</taxon>
        <taxon>Fungi</taxon>
        <taxon>Dikarya</taxon>
        <taxon>Ascomycota</taxon>
        <taxon>Pezizomycotina</taxon>
        <taxon>Eurotiomycetes</taxon>
        <taxon>Chaetothyriomycetidae</taxon>
        <taxon>Chaetothyriales</taxon>
        <taxon>Herpotrichiellaceae</taxon>
        <taxon>Rhinocladiella</taxon>
    </lineage>
</organism>
<dbReference type="OrthoDB" id="4937900at2759"/>
<dbReference type="PANTHER" id="PTHR47784:SF5">
    <property type="entry name" value="STEROL UPTAKE CONTROL PROTEIN 2"/>
    <property type="match status" value="1"/>
</dbReference>
<evidence type="ECO:0000256" key="4">
    <source>
        <dbReference type="ARBA" id="ARBA00023242"/>
    </source>
</evidence>
<dbReference type="CDD" id="cd00067">
    <property type="entry name" value="GAL4"/>
    <property type="match status" value="1"/>
</dbReference>
<dbReference type="VEuPathDB" id="FungiDB:Z518_01796"/>
<feature type="region of interest" description="Disordered" evidence="5">
    <location>
        <begin position="1"/>
        <end position="30"/>
    </location>
</feature>
<sequence length="401" mass="44175">MGPSRTSHRKSREGCTPLHRRAPKCPEQRPRCSNCIRLDRTCTWPEAVALKRVASEGQSRRDRETPSASHCAATTDTSSRHQGDTDELPLQDLRLLHHYVSKTSSVLDECSDPQILKIWQDTVVQIAFEYPFLLHGILAISALHLAHEYPAERESFLLQSFRHLEPSLRVVKSSIAKPADAATPALFACACLLVIHSFGVGALEKPQDPIGSILGIVQLIRGVSAVLRSSWDTVHGVQLSALEPLVAGGLSSGVPGHVAQITALKQQVASLSQFDIPFAERSACLEALDHLEAVVLKAKARSEEKQESALAILFSWPVIVSEEFMPLVAQRRQVPLAIMAHFVIRLGVIGQCWWLQGCNTRLTNQVERMLCERLRVFLVCPTDDVEIAATVQAGSKPHQGR</sequence>
<dbReference type="AlphaFoldDB" id="A0A0D2G6W6"/>
<evidence type="ECO:0000256" key="2">
    <source>
        <dbReference type="ARBA" id="ARBA00023125"/>
    </source>
</evidence>
<keyword evidence="2" id="KW-0238">DNA-binding</keyword>
<evidence type="ECO:0000313" key="7">
    <source>
        <dbReference type="Proteomes" id="UP000053617"/>
    </source>
</evidence>
<evidence type="ECO:0000256" key="5">
    <source>
        <dbReference type="SAM" id="MobiDB-lite"/>
    </source>
</evidence>
<evidence type="ECO:0000313" key="6">
    <source>
        <dbReference type="EMBL" id="KIX10712.1"/>
    </source>
</evidence>
<feature type="region of interest" description="Disordered" evidence="5">
    <location>
        <begin position="53"/>
        <end position="85"/>
    </location>
</feature>
<dbReference type="Pfam" id="PF11951">
    <property type="entry name" value="Fungal_trans_2"/>
    <property type="match status" value="1"/>
</dbReference>
<keyword evidence="4" id="KW-0539">Nucleus</keyword>
<feature type="compositionally biased region" description="Polar residues" evidence="5">
    <location>
        <begin position="66"/>
        <end position="77"/>
    </location>
</feature>
<dbReference type="InterPro" id="IPR021858">
    <property type="entry name" value="Fun_TF"/>
</dbReference>
<keyword evidence="1" id="KW-0805">Transcription regulation</keyword>
<gene>
    <name evidence="6" type="ORF">Z518_01796</name>
</gene>
<dbReference type="PANTHER" id="PTHR47784">
    <property type="entry name" value="STEROL UPTAKE CONTROL PROTEIN 2"/>
    <property type="match status" value="1"/>
</dbReference>
<dbReference type="InterPro" id="IPR001138">
    <property type="entry name" value="Zn2Cys6_DnaBD"/>
</dbReference>
<evidence type="ECO:0000256" key="1">
    <source>
        <dbReference type="ARBA" id="ARBA00023015"/>
    </source>
</evidence>
<reference evidence="6 7" key="1">
    <citation type="submission" date="2015-01" db="EMBL/GenBank/DDBJ databases">
        <title>The Genome Sequence of Rhinocladiella mackenzie CBS 650.93.</title>
        <authorList>
            <consortium name="The Broad Institute Genomics Platform"/>
            <person name="Cuomo C."/>
            <person name="de Hoog S."/>
            <person name="Gorbushina A."/>
            <person name="Stielow B."/>
            <person name="Teixiera M."/>
            <person name="Abouelleil A."/>
            <person name="Chapman S.B."/>
            <person name="Priest M."/>
            <person name="Young S.K."/>
            <person name="Wortman J."/>
            <person name="Nusbaum C."/>
            <person name="Birren B."/>
        </authorList>
    </citation>
    <scope>NUCLEOTIDE SEQUENCE [LARGE SCALE GENOMIC DNA]</scope>
    <source>
        <strain evidence="6 7">CBS 650.93</strain>
    </source>
</reference>
<keyword evidence="3" id="KW-0804">Transcription</keyword>
<name>A0A0D2G6W6_9EURO</name>
<accession>A0A0D2G6W6</accession>
<evidence type="ECO:0000256" key="3">
    <source>
        <dbReference type="ARBA" id="ARBA00023163"/>
    </source>
</evidence>
<feature type="compositionally biased region" description="Basic residues" evidence="5">
    <location>
        <begin position="1"/>
        <end position="11"/>
    </location>
</feature>
<dbReference type="HOGENOM" id="CLU_024934_5_2_1"/>
<dbReference type="GO" id="GO:0003677">
    <property type="term" value="F:DNA binding"/>
    <property type="evidence" value="ECO:0007669"/>
    <property type="project" value="UniProtKB-KW"/>
</dbReference>
<dbReference type="Proteomes" id="UP000053617">
    <property type="component" value="Unassembled WGS sequence"/>
</dbReference>
<keyword evidence="7" id="KW-1185">Reference proteome</keyword>
<protein>
    <recommendedName>
        <fullName evidence="8">Zn(2)-C6 fungal-type domain-containing protein</fullName>
    </recommendedName>
</protein>
<proteinExistence type="predicted"/>
<dbReference type="GO" id="GO:0001228">
    <property type="term" value="F:DNA-binding transcription activator activity, RNA polymerase II-specific"/>
    <property type="evidence" value="ECO:0007669"/>
    <property type="project" value="TreeGrafter"/>
</dbReference>
<dbReference type="InterPro" id="IPR036864">
    <property type="entry name" value="Zn2-C6_fun-type_DNA-bd_sf"/>
</dbReference>
<dbReference type="RefSeq" id="XP_013277848.1">
    <property type="nucleotide sequence ID" value="XM_013422394.1"/>
</dbReference>
<dbReference type="SUPFAM" id="SSF57701">
    <property type="entry name" value="Zn2/Cys6 DNA-binding domain"/>
    <property type="match status" value="1"/>
</dbReference>